<feature type="binding site" evidence="4 5">
    <location>
        <position position="90"/>
    </location>
    <ligand>
        <name>Mg(2+)</name>
        <dbReference type="ChEBI" id="CHEBI:18420"/>
        <label>2</label>
    </ligand>
</feature>
<dbReference type="EMBL" id="FLYE01000045">
    <property type="protein sequence ID" value="SCA57609.1"/>
    <property type="molecule type" value="Genomic_DNA"/>
</dbReference>
<dbReference type="Pfam" id="PF00459">
    <property type="entry name" value="Inositol_P"/>
    <property type="match status" value="1"/>
</dbReference>
<evidence type="ECO:0000256" key="5">
    <source>
        <dbReference type="PIRSR" id="PIRSR600760-2"/>
    </source>
</evidence>
<feature type="binding site" evidence="4">
    <location>
        <position position="217"/>
    </location>
    <ligand>
        <name>substrate</name>
    </ligand>
</feature>
<comment type="catalytic activity">
    <reaction evidence="1 4">
        <text>adenosine 3',5'-bisphosphate + H2O = AMP + phosphate</text>
        <dbReference type="Rhea" id="RHEA:10040"/>
        <dbReference type="ChEBI" id="CHEBI:15377"/>
        <dbReference type="ChEBI" id="CHEBI:43474"/>
        <dbReference type="ChEBI" id="CHEBI:58343"/>
        <dbReference type="ChEBI" id="CHEBI:456215"/>
        <dbReference type="EC" id="3.1.3.7"/>
    </reaction>
</comment>
<dbReference type="GO" id="GO:0008441">
    <property type="term" value="F:3'(2'),5'-bisphosphate nucleotidase activity"/>
    <property type="evidence" value="ECO:0007669"/>
    <property type="project" value="UniProtKB-UniRule"/>
</dbReference>
<name>A0A1C3RK36_9PROT</name>
<keyword evidence="4 6" id="KW-0378">Hydrolase</keyword>
<comment type="subcellular location">
    <subcellularLocation>
        <location evidence="4">Cell inner membrane</location>
        <topology evidence="4">Peripheral membrane protein</topology>
        <orientation evidence="4">Cytoplasmic side</orientation>
    </subcellularLocation>
</comment>
<dbReference type="PANTHER" id="PTHR43028">
    <property type="entry name" value="3'(2'),5'-BISPHOSPHATE NUCLEOTIDASE 1"/>
    <property type="match status" value="1"/>
</dbReference>
<dbReference type="RefSeq" id="WP_069189625.1">
    <property type="nucleotide sequence ID" value="NZ_FLYE01000045.1"/>
</dbReference>
<dbReference type="PROSITE" id="PS00629">
    <property type="entry name" value="IMP_1"/>
    <property type="match status" value="1"/>
</dbReference>
<accession>A0A1C3RK36</accession>
<comment type="similarity">
    <text evidence="4">Belongs to the inositol monophosphatase superfamily. CysQ family.</text>
</comment>
<feature type="binding site" evidence="4">
    <location>
        <position position="70"/>
    </location>
    <ligand>
        <name>substrate</name>
    </ligand>
</feature>
<feature type="binding site" evidence="4">
    <location>
        <position position="92"/>
    </location>
    <ligand>
        <name>Mg(2+)</name>
        <dbReference type="ChEBI" id="CHEBI:18420"/>
        <label>1</label>
    </ligand>
</feature>
<dbReference type="OrthoDB" id="9785695at2"/>
<evidence type="ECO:0000256" key="2">
    <source>
        <dbReference type="ARBA" id="ARBA00022723"/>
    </source>
</evidence>
<evidence type="ECO:0000313" key="6">
    <source>
        <dbReference type="EMBL" id="SCA57609.1"/>
    </source>
</evidence>
<dbReference type="Proteomes" id="UP000231658">
    <property type="component" value="Unassembled WGS sequence"/>
</dbReference>
<evidence type="ECO:0000256" key="1">
    <source>
        <dbReference type="ARBA" id="ARBA00001625"/>
    </source>
</evidence>
<gene>
    <name evidence="4 6" type="primary">cysQ</name>
    <name evidence="6" type="ORF">MTBPR1_60122</name>
</gene>
<protein>
    <recommendedName>
        <fullName evidence="4">3'(2'),5'-bisphosphate nucleotidase CysQ</fullName>
        <ecNumber evidence="4">3.1.3.7</ecNumber>
    </recommendedName>
    <alternativeName>
        <fullName evidence="4">3'(2'),5-bisphosphonucleoside 3'(2')-phosphohydrolase</fullName>
    </alternativeName>
    <alternativeName>
        <fullName evidence="4">3'-phosphoadenosine 5'-phosphate phosphatase</fullName>
        <shortName evidence="4">PAP phosphatase</shortName>
    </alternativeName>
</protein>
<dbReference type="CDD" id="cd01638">
    <property type="entry name" value="CysQ"/>
    <property type="match status" value="1"/>
</dbReference>
<dbReference type="InterPro" id="IPR000760">
    <property type="entry name" value="Inositol_monophosphatase-like"/>
</dbReference>
<dbReference type="PANTHER" id="PTHR43028:SF5">
    <property type="entry name" value="3'(2'),5'-BISPHOSPHATE NUCLEOTIDASE 1"/>
    <property type="match status" value="1"/>
</dbReference>
<dbReference type="GO" id="GO:0000287">
    <property type="term" value="F:magnesium ion binding"/>
    <property type="evidence" value="ECO:0007669"/>
    <property type="project" value="UniProtKB-UniRule"/>
</dbReference>
<dbReference type="GO" id="GO:0005886">
    <property type="term" value="C:plasma membrane"/>
    <property type="evidence" value="ECO:0007669"/>
    <property type="project" value="UniProtKB-SubCell"/>
</dbReference>
<dbReference type="Gene3D" id="3.30.540.10">
    <property type="entry name" value="Fructose-1,6-Bisphosphatase, subunit A, domain 1"/>
    <property type="match status" value="1"/>
</dbReference>
<dbReference type="GO" id="GO:0050427">
    <property type="term" value="P:3'-phosphoadenosine 5'-phosphosulfate metabolic process"/>
    <property type="evidence" value="ECO:0007669"/>
    <property type="project" value="TreeGrafter"/>
</dbReference>
<keyword evidence="3 4" id="KW-0460">Magnesium</keyword>
<keyword evidence="7" id="KW-1185">Reference proteome</keyword>
<keyword evidence="4" id="KW-0997">Cell inner membrane</keyword>
<dbReference type="InterPro" id="IPR006240">
    <property type="entry name" value="CysQ"/>
</dbReference>
<organism evidence="6 7">
    <name type="scientific">Candidatus Terasakiella magnetica</name>
    <dbReference type="NCBI Taxonomy" id="1867952"/>
    <lineage>
        <taxon>Bacteria</taxon>
        <taxon>Pseudomonadati</taxon>
        <taxon>Pseudomonadota</taxon>
        <taxon>Alphaproteobacteria</taxon>
        <taxon>Rhodospirillales</taxon>
        <taxon>Terasakiellaceae</taxon>
        <taxon>Terasakiella</taxon>
    </lineage>
</organism>
<sequence>MSFTLNEAVIKKLLDVTRQAGDLTMEIYQTDFEIYSKKDESPVTEADRKAEAIITPVLKALAPDVPVVAEEAFSAGDCPDVEGKMFWLVDPVDGTKQFISKKDEFTVNIALIDENRRPIFGVVHAPALDRMFWGSLEYGAFVKEADGEVKPISVRTAPSEGIVAVVSRSHKTPEVDDYLKDFKVADEVSSGSSIKFCQVAEGIADVYPRFGPTMEWDTGAGQAVVLGAGGTVKTPQGDEFLYGKDGFKNGFFIAKGK</sequence>
<dbReference type="InterPro" id="IPR020583">
    <property type="entry name" value="Inositol_monoP_metal-BS"/>
</dbReference>
<feature type="binding site" evidence="4">
    <location>
        <position position="90"/>
    </location>
    <ligand>
        <name>Mg(2+)</name>
        <dbReference type="ChEBI" id="CHEBI:18420"/>
        <label>1</label>
    </ligand>
</feature>
<dbReference type="STRING" id="1867952.MTBPR1_60122"/>
<dbReference type="PRINTS" id="PR00377">
    <property type="entry name" value="IMPHPHTASES"/>
</dbReference>
<feature type="binding site" evidence="4">
    <location>
        <begin position="92"/>
        <end position="95"/>
    </location>
    <ligand>
        <name>substrate</name>
    </ligand>
</feature>
<evidence type="ECO:0000256" key="3">
    <source>
        <dbReference type="ARBA" id="ARBA00022842"/>
    </source>
</evidence>
<proteinExistence type="inferred from homology"/>
<dbReference type="NCBIfam" id="TIGR01331">
    <property type="entry name" value="bisphos_cysQ"/>
    <property type="match status" value="1"/>
</dbReference>
<dbReference type="AlphaFoldDB" id="A0A1C3RK36"/>
<feature type="binding site" evidence="4 5">
    <location>
        <position position="93"/>
    </location>
    <ligand>
        <name>Mg(2+)</name>
        <dbReference type="ChEBI" id="CHEBI:18420"/>
        <label>2</label>
    </ligand>
</feature>
<keyword evidence="4" id="KW-1003">Cell membrane</keyword>
<dbReference type="EC" id="3.1.3.7" evidence="4"/>
<keyword evidence="4" id="KW-0472">Membrane</keyword>
<feature type="binding site" evidence="5">
    <location>
        <position position="70"/>
    </location>
    <ligand>
        <name>Mg(2+)</name>
        <dbReference type="ChEBI" id="CHEBI:18420"/>
        <label>1</label>
        <note>catalytic</note>
    </ligand>
</feature>
<reference evidence="6 7" key="1">
    <citation type="submission" date="2016-07" db="EMBL/GenBank/DDBJ databases">
        <authorList>
            <person name="Lefevre C.T."/>
        </authorList>
    </citation>
    <scope>NUCLEOTIDE SEQUENCE [LARGE SCALE GENOMIC DNA]</scope>
    <source>
        <strain evidence="6">PR1</strain>
    </source>
</reference>
<feature type="binding site" evidence="4">
    <location>
        <position position="217"/>
    </location>
    <ligand>
        <name>Mg(2+)</name>
        <dbReference type="ChEBI" id="CHEBI:18420"/>
        <label>2</label>
    </ligand>
</feature>
<dbReference type="GO" id="GO:0000103">
    <property type="term" value="P:sulfate assimilation"/>
    <property type="evidence" value="ECO:0007669"/>
    <property type="project" value="TreeGrafter"/>
</dbReference>
<evidence type="ECO:0000256" key="4">
    <source>
        <dbReference type="HAMAP-Rule" id="MF_02095"/>
    </source>
</evidence>
<comment type="function">
    <text evidence="4">Converts adenosine-3',5'-bisphosphate (PAP) to AMP.</text>
</comment>
<evidence type="ECO:0000313" key="7">
    <source>
        <dbReference type="Proteomes" id="UP000231658"/>
    </source>
</evidence>
<dbReference type="SUPFAM" id="SSF56655">
    <property type="entry name" value="Carbohydrate phosphatase"/>
    <property type="match status" value="1"/>
</dbReference>
<comment type="cofactor">
    <cofactor evidence="4 5">
        <name>Mg(2+)</name>
        <dbReference type="ChEBI" id="CHEBI:18420"/>
    </cofactor>
</comment>
<dbReference type="HAMAP" id="MF_02095">
    <property type="entry name" value="CysQ"/>
    <property type="match status" value="1"/>
</dbReference>
<feature type="binding site" evidence="4">
    <location>
        <position position="70"/>
    </location>
    <ligand>
        <name>Mg(2+)</name>
        <dbReference type="ChEBI" id="CHEBI:18420"/>
        <label>1</label>
    </ligand>
</feature>
<dbReference type="Gene3D" id="3.40.190.80">
    <property type="match status" value="1"/>
</dbReference>
<feature type="binding site" evidence="5">
    <location>
        <position position="217"/>
    </location>
    <ligand>
        <name>Mg(2+)</name>
        <dbReference type="ChEBI" id="CHEBI:18420"/>
        <label>1</label>
        <note>catalytic</note>
    </ligand>
</feature>
<dbReference type="InterPro" id="IPR050725">
    <property type="entry name" value="CysQ/Inositol_MonoPase"/>
</dbReference>
<keyword evidence="2 4" id="KW-0479">Metal-binding</keyword>